<protein>
    <submittedName>
        <fullName evidence="2">Carbohydrate sulfotransferase 4-like</fullName>
    </submittedName>
</protein>
<name>A0A2P2I056_9CRUS</name>
<dbReference type="InterPro" id="IPR027417">
    <property type="entry name" value="P-loop_NTPase"/>
</dbReference>
<dbReference type="GO" id="GO:0006044">
    <property type="term" value="P:N-acetylglucosamine metabolic process"/>
    <property type="evidence" value="ECO:0007669"/>
    <property type="project" value="TreeGrafter"/>
</dbReference>
<keyword evidence="2" id="KW-0808">Transferase</keyword>
<dbReference type="SUPFAM" id="SSF52540">
    <property type="entry name" value="P-loop containing nucleoside triphosphate hydrolases"/>
    <property type="match status" value="1"/>
</dbReference>
<keyword evidence="1" id="KW-0472">Membrane</keyword>
<dbReference type="GO" id="GO:0001517">
    <property type="term" value="F:N-acetylglucosamine 6-O-sulfotransferase activity"/>
    <property type="evidence" value="ECO:0007669"/>
    <property type="project" value="TreeGrafter"/>
</dbReference>
<dbReference type="Pfam" id="PF13469">
    <property type="entry name" value="Sulfotransfer_3"/>
    <property type="match status" value="1"/>
</dbReference>
<proteinExistence type="evidence at transcript level"/>
<dbReference type="InterPro" id="IPR051135">
    <property type="entry name" value="Gal/GlcNAc/GalNAc_ST"/>
</dbReference>
<dbReference type="PANTHER" id="PTHR10704:SF44">
    <property type="entry name" value="LD35051P-RELATED"/>
    <property type="match status" value="1"/>
</dbReference>
<keyword evidence="1" id="KW-0812">Transmembrane</keyword>
<reference evidence="2" key="1">
    <citation type="journal article" date="2018" name="Biosci. Biotechnol. Biochem.">
        <title>Polysaccharide hydrolase of the hadal zone amphipods Hirondellea gigas.</title>
        <authorList>
            <person name="Kobayashi H."/>
            <person name="Nagahama T."/>
            <person name="Arai W."/>
            <person name="Sasagawa Y."/>
            <person name="Umeda M."/>
            <person name="Hayashi T."/>
            <person name="Nikaido I."/>
            <person name="Watanabe H."/>
            <person name="Oguri K."/>
            <person name="Kitazato H."/>
            <person name="Fujioka K."/>
            <person name="Kido Y."/>
            <person name="Takami H."/>
        </authorList>
    </citation>
    <scope>NUCLEOTIDE SEQUENCE</scope>
    <source>
        <tissue evidence="2">Whole body</tissue>
    </source>
</reference>
<dbReference type="AlphaFoldDB" id="A0A2P2I056"/>
<keyword evidence="1" id="KW-1133">Transmembrane helix</keyword>
<dbReference type="GO" id="GO:0006790">
    <property type="term" value="P:sulfur compound metabolic process"/>
    <property type="evidence" value="ECO:0007669"/>
    <property type="project" value="TreeGrafter"/>
</dbReference>
<dbReference type="PANTHER" id="PTHR10704">
    <property type="entry name" value="CARBOHYDRATE SULFOTRANSFERASE"/>
    <property type="match status" value="1"/>
</dbReference>
<dbReference type="EMBL" id="IACF01001728">
    <property type="protein sequence ID" value="LAB67414.1"/>
    <property type="molecule type" value="mRNA"/>
</dbReference>
<evidence type="ECO:0000256" key="1">
    <source>
        <dbReference type="SAM" id="Phobius"/>
    </source>
</evidence>
<accession>A0A2P2I056</accession>
<dbReference type="Gene3D" id="3.40.50.300">
    <property type="entry name" value="P-loop containing nucleotide triphosphate hydrolases"/>
    <property type="match status" value="1"/>
</dbReference>
<organism evidence="2">
    <name type="scientific">Hirondellea gigas</name>
    <dbReference type="NCBI Taxonomy" id="1518452"/>
    <lineage>
        <taxon>Eukaryota</taxon>
        <taxon>Metazoa</taxon>
        <taxon>Ecdysozoa</taxon>
        <taxon>Arthropoda</taxon>
        <taxon>Crustacea</taxon>
        <taxon>Multicrustacea</taxon>
        <taxon>Malacostraca</taxon>
        <taxon>Eumalacostraca</taxon>
        <taxon>Peracarida</taxon>
        <taxon>Amphipoda</taxon>
        <taxon>Amphilochidea</taxon>
        <taxon>Lysianassida</taxon>
        <taxon>Lysianassidira</taxon>
        <taxon>Lysianassoidea</taxon>
        <taxon>Lysianassidae</taxon>
        <taxon>Hirondellea</taxon>
    </lineage>
</organism>
<sequence length="506" mass="57932">MSTSGDKFPYIEFRHMERNYMRRGHPLWNQTKLVMRRLQYGLAPRSRHLLRIGLIVLGSALLLLAIFLLARLPQFRPDVKHPAMYNLPPDDAFRPQLRRHHVSFLASDMEDVPELPPLPQVDHPDVVAGGDVIGVHKEPIPLPNVNADLRALANRRGVAFHQALGVPVDESFLRMEASRRMKLRALSNVTVESVLQIVRKTVEAERKQMINKEKDIWAEGGTPLRILLVSTWRSGSTFLGQVLQQHPGVFQHYEPFSYFGIRQIRSGSDAFQSQQLLHRLLECRFAGQDEYLEYTAKNPVDMSGHNKRIWNACNSVKRIDICSNATFLTEACNMFPIQLVKTVRLRLNLTQLFLGETRLNAKVVFLVRDPRATMSSRRSTVDWCDSGQDCSSPAILCSDLKADLKVAGALELLYPKSFTMIKYEDLANNPQNVIKKLLQFLGMEYSKELSKFVRQHTESELDKPWSIARKSAARVSRWKEQLLKEEIENIEDSCKSVIEKLGYEMS</sequence>
<feature type="transmembrane region" description="Helical" evidence="1">
    <location>
        <begin position="49"/>
        <end position="70"/>
    </location>
</feature>
<evidence type="ECO:0000313" key="2">
    <source>
        <dbReference type="EMBL" id="LAB67414.1"/>
    </source>
</evidence>